<reference evidence="5 6" key="1">
    <citation type="submission" date="2020-08" db="EMBL/GenBank/DDBJ databases">
        <title>Plant Genome Project.</title>
        <authorList>
            <person name="Zhang R.-G."/>
        </authorList>
    </citation>
    <scope>NUCLEOTIDE SEQUENCE [LARGE SCALE GENOMIC DNA]</scope>
    <source>
        <strain evidence="5">WSP0</strain>
        <tissue evidence="5">Leaf</tissue>
    </source>
</reference>
<evidence type="ECO:0000313" key="5">
    <source>
        <dbReference type="EMBL" id="KAG5515594.1"/>
    </source>
</evidence>
<evidence type="ECO:0000256" key="1">
    <source>
        <dbReference type="ARBA" id="ARBA00004613"/>
    </source>
</evidence>
<keyword evidence="3" id="KW-0964">Secreted</keyword>
<dbReference type="GO" id="GO:0005576">
    <property type="term" value="C:extracellular region"/>
    <property type="evidence" value="ECO:0007669"/>
    <property type="project" value="UniProtKB-SubCell"/>
</dbReference>
<dbReference type="PROSITE" id="PS00131">
    <property type="entry name" value="CARBOXYPEPT_SER_SER"/>
    <property type="match status" value="1"/>
</dbReference>
<accession>A0AAV6HPK4</accession>
<organism evidence="5 6">
    <name type="scientific">Rhododendron griersonianum</name>
    <dbReference type="NCBI Taxonomy" id="479676"/>
    <lineage>
        <taxon>Eukaryota</taxon>
        <taxon>Viridiplantae</taxon>
        <taxon>Streptophyta</taxon>
        <taxon>Embryophyta</taxon>
        <taxon>Tracheophyta</taxon>
        <taxon>Spermatophyta</taxon>
        <taxon>Magnoliopsida</taxon>
        <taxon>eudicotyledons</taxon>
        <taxon>Gunneridae</taxon>
        <taxon>Pentapetalae</taxon>
        <taxon>asterids</taxon>
        <taxon>Ericales</taxon>
        <taxon>Ericaceae</taxon>
        <taxon>Ericoideae</taxon>
        <taxon>Rhodoreae</taxon>
        <taxon>Rhododendron</taxon>
    </lineage>
</organism>
<proteinExistence type="inferred from homology"/>
<name>A0AAV6HPK4_9ERIC</name>
<protein>
    <recommendedName>
        <fullName evidence="4">Carboxypeptidase</fullName>
        <ecNumber evidence="4">3.4.16.-</ecNumber>
    </recommendedName>
</protein>
<evidence type="ECO:0000256" key="3">
    <source>
        <dbReference type="ARBA" id="ARBA00022525"/>
    </source>
</evidence>
<evidence type="ECO:0000256" key="4">
    <source>
        <dbReference type="RuleBase" id="RU361156"/>
    </source>
</evidence>
<keyword evidence="4" id="KW-0732">Signal</keyword>
<dbReference type="GO" id="GO:0006508">
    <property type="term" value="P:proteolysis"/>
    <property type="evidence" value="ECO:0007669"/>
    <property type="project" value="UniProtKB-KW"/>
</dbReference>
<comment type="subcellular location">
    <subcellularLocation>
        <location evidence="1">Secreted</location>
    </subcellularLocation>
</comment>
<dbReference type="EMBL" id="JACTNZ010000013">
    <property type="protein sequence ID" value="KAG5515594.1"/>
    <property type="molecule type" value="Genomic_DNA"/>
</dbReference>
<dbReference type="GO" id="GO:0005773">
    <property type="term" value="C:vacuole"/>
    <property type="evidence" value="ECO:0007669"/>
    <property type="project" value="TreeGrafter"/>
</dbReference>
<dbReference type="InterPro" id="IPR001563">
    <property type="entry name" value="Peptidase_S10"/>
</dbReference>
<dbReference type="SUPFAM" id="SSF53474">
    <property type="entry name" value="alpha/beta-Hydrolases"/>
    <property type="match status" value="1"/>
</dbReference>
<dbReference type="AlphaFoldDB" id="A0AAV6HPK4"/>
<feature type="chain" id="PRO_5043095466" description="Carboxypeptidase" evidence="4">
    <location>
        <begin position="25"/>
        <end position="532"/>
    </location>
</feature>
<keyword evidence="6" id="KW-1185">Reference proteome</keyword>
<feature type="signal peptide" evidence="4">
    <location>
        <begin position="1"/>
        <end position="24"/>
    </location>
</feature>
<dbReference type="Pfam" id="PF00450">
    <property type="entry name" value="Peptidase_S10"/>
    <property type="match status" value="1"/>
</dbReference>
<evidence type="ECO:0000256" key="2">
    <source>
        <dbReference type="ARBA" id="ARBA00009431"/>
    </source>
</evidence>
<dbReference type="PRINTS" id="PR00724">
    <property type="entry name" value="CRBOXYPTASEC"/>
</dbReference>
<dbReference type="GO" id="GO:0004185">
    <property type="term" value="F:serine-type carboxypeptidase activity"/>
    <property type="evidence" value="ECO:0007669"/>
    <property type="project" value="UniProtKB-UniRule"/>
</dbReference>
<comment type="caution">
    <text evidence="5">The sequence shown here is derived from an EMBL/GenBank/DDBJ whole genome shotgun (WGS) entry which is preliminary data.</text>
</comment>
<gene>
    <name evidence="5" type="ORF">RHGRI_036586</name>
</gene>
<comment type="similarity">
    <text evidence="2 4">Belongs to the peptidase S10 family.</text>
</comment>
<sequence length="532" mass="58951">MAPTFSLLLLLLLLLPLLSPLSSATGIHDANPSQSSPQLNFPKTQAQKLIRGLNLSPKHDINTGPGSDHTAAESPVDGPMMVEKPMFYFFFESRKNKSTSDPVVIWLTGGPGCSSELALFYENGPFHIAKNLSLLWNDFGWDQASNLIYVDQPTGTGFSYSSNENDTRHDENGVSNDLYDFLQGFFKLHPQYAKNEFYITGESYAGHYIPAFAARVNQGNKAKEGIYINLKGFAIGNGLTDPEIQYKAYPDFALDMKLINQSDYTKIVTELVPSCEQAATLCGDDGGDSCTYAYENCNSVFNEIIGIAGNINVRSVQTVVIQMDLVFTHLYYYDIRKKCVGQLCYDFSNMENLLNKQTVRDALGVGRIEFVSCSSTVYEAMLTDWMRNLEVRIPTLLEDGIKMLVYAGEYDLICNWLGNSRWVNAMVWSGQKEFTAAPNVSFVVDGAEKVIFVLAVFSAVAASARDSEMVLAPAHRKKSLELSSGQVRSEKMREAALVAIAAAIDIEVMGILFGGRKLQILKDSMKVLIKKR</sequence>
<evidence type="ECO:0000313" key="6">
    <source>
        <dbReference type="Proteomes" id="UP000823749"/>
    </source>
</evidence>
<dbReference type="InterPro" id="IPR018202">
    <property type="entry name" value="Ser_caboxypep_ser_AS"/>
</dbReference>
<dbReference type="Gene3D" id="3.40.50.1820">
    <property type="entry name" value="alpha/beta hydrolase"/>
    <property type="match status" value="1"/>
</dbReference>
<dbReference type="PANTHER" id="PTHR11802:SF350">
    <property type="entry name" value="CARBOXYPEPTIDASE"/>
    <property type="match status" value="1"/>
</dbReference>
<dbReference type="PANTHER" id="PTHR11802">
    <property type="entry name" value="SERINE PROTEASE FAMILY S10 SERINE CARBOXYPEPTIDASE"/>
    <property type="match status" value="1"/>
</dbReference>
<dbReference type="InterPro" id="IPR029058">
    <property type="entry name" value="AB_hydrolase_fold"/>
</dbReference>
<dbReference type="EC" id="3.4.16.-" evidence="4"/>
<keyword evidence="4" id="KW-0378">Hydrolase</keyword>
<keyword evidence="4" id="KW-0645">Protease</keyword>
<keyword evidence="4" id="KW-0121">Carboxypeptidase</keyword>
<dbReference type="Proteomes" id="UP000823749">
    <property type="component" value="Chromosome 13"/>
</dbReference>